<reference evidence="1" key="1">
    <citation type="submission" date="2019-03" db="EMBL/GenBank/DDBJ databases">
        <title>Single cell metagenomics reveals metabolic interactions within the superorganism composed of flagellate Streblomastix strix and complex community of Bacteroidetes bacteria on its surface.</title>
        <authorList>
            <person name="Treitli S.C."/>
            <person name="Kolisko M."/>
            <person name="Husnik F."/>
            <person name="Keeling P."/>
            <person name="Hampl V."/>
        </authorList>
    </citation>
    <scope>NUCLEOTIDE SEQUENCE</scope>
    <source>
        <strain evidence="1">STM</strain>
    </source>
</reference>
<evidence type="ECO:0000313" key="1">
    <source>
        <dbReference type="EMBL" id="KAA6322941.1"/>
    </source>
</evidence>
<comment type="caution">
    <text evidence="1">The sequence shown here is derived from an EMBL/GenBank/DDBJ whole genome shotgun (WGS) entry which is preliminary data.</text>
</comment>
<protein>
    <submittedName>
        <fullName evidence="1">Uncharacterized protein</fullName>
    </submittedName>
</protein>
<accession>A0A5J4QPG7</accession>
<name>A0A5J4QPG7_9ZZZZ</name>
<proteinExistence type="predicted"/>
<dbReference type="Gene3D" id="2.40.160.170">
    <property type="match status" value="1"/>
</dbReference>
<organism evidence="1">
    <name type="scientific">termite gut metagenome</name>
    <dbReference type="NCBI Taxonomy" id="433724"/>
    <lineage>
        <taxon>unclassified sequences</taxon>
        <taxon>metagenomes</taxon>
        <taxon>organismal metagenomes</taxon>
    </lineage>
</organism>
<sequence length="167" mass="18240">MKKSLISFAFLIAVLTIPKAQAQCDCSPLESLAVSLNVGTLGVGLEANSSLTPYIAGRIGVDALIPYTHKYNYEGTAGGDLETAKLSNGLQSHCACALGTANTTIKKTKGIKLFFIFIFIFKFSKIRYIFIHSLLQYPDFFRQMLTTDAPFMGIKVIHTTADVLHKA</sequence>
<dbReference type="AlphaFoldDB" id="A0A5J4QPG7"/>
<gene>
    <name evidence="1" type="ORF">EZS27_027568</name>
</gene>
<dbReference type="EMBL" id="SNRY01002919">
    <property type="protein sequence ID" value="KAA6322941.1"/>
    <property type="molecule type" value="Genomic_DNA"/>
</dbReference>